<accession>A0A0B7JIF2</accession>
<evidence type="ECO:0000313" key="2">
    <source>
        <dbReference type="EMBL" id="CEO44404.1"/>
    </source>
</evidence>
<proteinExistence type="predicted"/>
<evidence type="ECO:0000259" key="1">
    <source>
        <dbReference type="Pfam" id="PF06985"/>
    </source>
</evidence>
<gene>
    <name evidence="2" type="ORF">BN869_000000459_1</name>
</gene>
<dbReference type="AlphaFoldDB" id="A0A0B7JIF2"/>
<sequence length="666" mass="74413">MSRTLFSSSIYQSLNTNTSETRLIDILPTLDESGRVQCKILHASLDSQAIAYTALSYVWGDPSITREIIIEDAIFNATANLASALQFMQASLPRLPDGSCLVWADAICINQTDDLEKTFQVRMMDRIYKEAKEVIAWLGPSSDEVELGLQLLNDIGGNMRTVEASELMGRYPQYWEAADPSPPAYNKYWNSLDRFLELPYWKRSWTIQEMVLPRTLWFQVGDKTLGWETLKGMVALQMAVSRGMVKIPDPRSNLAVHLEMGSQAYLPLRLVNHCKVLQQQPLDDSQQNLVLFSETMGQLATDPRDKLFAFYALNISPIVPDYTKDVGQTYGAAAASWLRSGGLDPCLKFSGLCYGDHSDFKLASWVPNWDTLARPDAAVARQLNDNFGNYEANKGLPEGVTAVDDEFTLHEVGVMYGTIDWIGGDPTEAQHQGVNGFQNYLVSTMESFTDAIDQAKSAIPPLQLILRTITLDRVESTNQIIAGTEKLYKDYGRLDQLCRAFLNVLSRTPGKSLTVETMTRTLKLCQRWGYDPQQEALVNFCRSQIFWGHEVPEAITNRQYLDPHYMEVDSSAQMSIYVNVSRGLFCGRVFRASDGSVGLGPLNMLPGDQLCVLSGCSFPVLLRRMPSEAEEAYSYVGPCFVHGLMYGEVGEAVAAEVAELDVIEIR</sequence>
<protein>
    <recommendedName>
        <fullName evidence="1">Heterokaryon incompatibility domain-containing protein</fullName>
    </recommendedName>
</protein>
<reference evidence="2" key="1">
    <citation type="submission" date="2015-01" db="EMBL/GenBank/DDBJ databases">
        <authorList>
            <person name="Durling Mikael"/>
        </authorList>
    </citation>
    <scope>NUCLEOTIDE SEQUENCE</scope>
</reference>
<dbReference type="InterPro" id="IPR052895">
    <property type="entry name" value="HetReg/Transcr_Mod"/>
</dbReference>
<feature type="domain" description="Heterokaryon incompatibility" evidence="1">
    <location>
        <begin position="52"/>
        <end position="209"/>
    </location>
</feature>
<dbReference type="Pfam" id="PF26639">
    <property type="entry name" value="Het-6_barrel"/>
    <property type="match status" value="1"/>
</dbReference>
<organism evidence="2">
    <name type="scientific">Bionectria ochroleuca</name>
    <name type="common">Gliocladium roseum</name>
    <dbReference type="NCBI Taxonomy" id="29856"/>
    <lineage>
        <taxon>Eukaryota</taxon>
        <taxon>Fungi</taxon>
        <taxon>Dikarya</taxon>
        <taxon>Ascomycota</taxon>
        <taxon>Pezizomycotina</taxon>
        <taxon>Sordariomycetes</taxon>
        <taxon>Hypocreomycetidae</taxon>
        <taxon>Hypocreales</taxon>
        <taxon>Bionectriaceae</taxon>
        <taxon>Clonostachys</taxon>
    </lineage>
</organism>
<dbReference type="EMBL" id="CDPU01000001">
    <property type="protein sequence ID" value="CEO44404.1"/>
    <property type="molecule type" value="Genomic_DNA"/>
</dbReference>
<dbReference type="Pfam" id="PF06985">
    <property type="entry name" value="HET"/>
    <property type="match status" value="1"/>
</dbReference>
<name>A0A0B7JIF2_BIOOC</name>
<dbReference type="InterPro" id="IPR010730">
    <property type="entry name" value="HET"/>
</dbReference>
<dbReference type="PANTHER" id="PTHR24148:SF73">
    <property type="entry name" value="HET DOMAIN PROTEIN (AFU_ORTHOLOGUE AFUA_8G01020)"/>
    <property type="match status" value="1"/>
</dbReference>
<dbReference type="PANTHER" id="PTHR24148">
    <property type="entry name" value="ANKYRIN REPEAT DOMAIN-CONTAINING PROTEIN 39 HOMOLOG-RELATED"/>
    <property type="match status" value="1"/>
</dbReference>